<name>A0A0G4IM07_PLABS</name>
<dbReference type="EMBL" id="CDSF01000046">
    <property type="protein sequence ID" value="CEO96130.1"/>
    <property type="molecule type" value="Genomic_DNA"/>
</dbReference>
<dbReference type="AlphaFoldDB" id="A0A0G4IM07"/>
<reference evidence="3 4" key="1">
    <citation type="submission" date="2015-02" db="EMBL/GenBank/DDBJ databases">
        <authorList>
            <person name="Chooi Y.-H."/>
        </authorList>
    </citation>
    <scope>NUCLEOTIDE SEQUENCE [LARGE SCALE GENOMIC DNA]</scope>
    <source>
        <strain evidence="3">E3</strain>
    </source>
</reference>
<protein>
    <submittedName>
        <fullName evidence="3">Uncharacterized protein</fullName>
    </submittedName>
</protein>
<feature type="compositionally biased region" description="Basic and acidic residues" evidence="1">
    <location>
        <begin position="837"/>
        <end position="851"/>
    </location>
</feature>
<evidence type="ECO:0000256" key="1">
    <source>
        <dbReference type="SAM" id="MobiDB-lite"/>
    </source>
</evidence>
<feature type="compositionally biased region" description="Polar residues" evidence="1">
    <location>
        <begin position="632"/>
        <end position="642"/>
    </location>
</feature>
<dbReference type="InterPro" id="IPR001680">
    <property type="entry name" value="WD40_rpt"/>
</dbReference>
<accession>A0A0G4IM07</accession>
<feature type="compositionally biased region" description="Basic and acidic residues" evidence="1">
    <location>
        <begin position="582"/>
        <end position="602"/>
    </location>
</feature>
<dbReference type="SMART" id="SM00320">
    <property type="entry name" value="WD40"/>
    <property type="match status" value="3"/>
</dbReference>
<feature type="compositionally biased region" description="Basic and acidic residues" evidence="1">
    <location>
        <begin position="662"/>
        <end position="677"/>
    </location>
</feature>
<feature type="compositionally biased region" description="Basic and acidic residues" evidence="1">
    <location>
        <begin position="532"/>
        <end position="541"/>
    </location>
</feature>
<feature type="region of interest" description="Disordered" evidence="1">
    <location>
        <begin position="414"/>
        <end position="883"/>
    </location>
</feature>
<keyword evidence="2" id="KW-1133">Transmembrane helix</keyword>
<dbReference type="InterPro" id="IPR015943">
    <property type="entry name" value="WD40/YVTN_repeat-like_dom_sf"/>
</dbReference>
<organism evidence="3 4">
    <name type="scientific">Plasmodiophora brassicae</name>
    <name type="common">Clubroot disease agent</name>
    <dbReference type="NCBI Taxonomy" id="37360"/>
    <lineage>
        <taxon>Eukaryota</taxon>
        <taxon>Sar</taxon>
        <taxon>Rhizaria</taxon>
        <taxon>Endomyxa</taxon>
        <taxon>Phytomyxea</taxon>
        <taxon>Plasmodiophorida</taxon>
        <taxon>Plasmodiophoridae</taxon>
        <taxon>Plasmodiophora</taxon>
    </lineage>
</organism>
<feature type="compositionally biased region" description="Basic and acidic residues" evidence="1">
    <location>
        <begin position="724"/>
        <end position="736"/>
    </location>
</feature>
<gene>
    <name evidence="3" type="ORF">PBRA_004820</name>
</gene>
<dbReference type="Proteomes" id="UP000039324">
    <property type="component" value="Unassembled WGS sequence"/>
</dbReference>
<feature type="compositionally biased region" description="Polar residues" evidence="1">
    <location>
        <begin position="490"/>
        <end position="500"/>
    </location>
</feature>
<dbReference type="OrthoDB" id="2013972at2759"/>
<evidence type="ECO:0000313" key="3">
    <source>
        <dbReference type="EMBL" id="CEO96130.1"/>
    </source>
</evidence>
<keyword evidence="4" id="KW-1185">Reference proteome</keyword>
<dbReference type="Gene3D" id="2.130.10.10">
    <property type="entry name" value="YVTN repeat-like/Quinoprotein amine dehydrogenase"/>
    <property type="match status" value="1"/>
</dbReference>
<keyword evidence="2" id="KW-0812">Transmembrane</keyword>
<proteinExistence type="predicted"/>
<sequence>MSDNDPWPEYEAVSANAAHEYARMPAFAVHWSKTGQVLVGGGGGKAGTGIRSGILVNDITPSGILKPTGLLDTGDGIVLAIAGHPSENVVACAINKYVYVIQWDTSTSSLKPVHRVKMNFADPHSCLCAITFDQSGGVILAGAEDGAGHTLTYPQLSILKEFKFHKDAVSAVTINRTGQLVAIAAKEAQCSVWHADLSSMWTLSYRSMQFRGCAFSVHDDNVLFAWLNGRSRSYLSMWDAFEGVCLRSISVDDNVATKGIVSDDGSLVAVATMKNNSTAYSFDTRTMSLVGRNRLPHELPQTDMDFSPIGDRIVSVSADMSHDIVRSRTRTGRFCNNLSLFLVVVACLTVLLSYSWQPLGLPTSFDNLFWEKDLPSYLDDAILDADYAADFEYPDSREPGEPFEYSDIVEGTELASPAPAGSEPSVYNGEGDVDDSTEEATVPGSPTELPDGPETSSPLGGPGLNLRAGNPSVASSRDKQNPAFEAPMSENPSRDTSVPASQDGPAVDECAFDECNEGSSPPAPPSNPITGEPDKDVHEDDPTASGSAFAGDVEGASQQNKARYAEVVQSAPEPGHVAHASKLREVQAGDRIDSRSQTRHASESSAKGGIRSEGAQPKPATGHVQAEPDSEASASTRATGAQTDRGLHPERNKQVHTGGDASADRDASSLQDPRQHTAPESSSSVPPAGGDEVQPAVDFHNAGTSTDGRPRVPEHVSAGYRPATEADERAHAHLPDETMESSRLPGDSATAGAAGSPDDNQPAGSDHPAGQSDPDLQPPDMQPIEDTSHGGTRPDDASRAQNGQDIKDLPDQVASDVPGSHGGAAEQPAASSSTAPDRSDASGDEQRKDQDSGIAAGIRERVLGSPARHQPDSPLRRKRGKHH</sequence>
<dbReference type="SUPFAM" id="SSF50998">
    <property type="entry name" value="Quinoprotein alcohol dehydrogenase-like"/>
    <property type="match status" value="1"/>
</dbReference>
<dbReference type="STRING" id="37360.A0A0G4IM07"/>
<evidence type="ECO:0000313" key="4">
    <source>
        <dbReference type="Proteomes" id="UP000039324"/>
    </source>
</evidence>
<dbReference type="InterPro" id="IPR011047">
    <property type="entry name" value="Quinoprotein_ADH-like_sf"/>
</dbReference>
<evidence type="ECO:0000256" key="2">
    <source>
        <dbReference type="SAM" id="Phobius"/>
    </source>
</evidence>
<feature type="compositionally biased region" description="Basic and acidic residues" evidence="1">
    <location>
        <begin position="786"/>
        <end position="798"/>
    </location>
</feature>
<keyword evidence="2" id="KW-0472">Membrane</keyword>
<feature type="transmembrane region" description="Helical" evidence="2">
    <location>
        <begin position="334"/>
        <end position="356"/>
    </location>
</feature>